<reference evidence="1" key="1">
    <citation type="submission" date="2021-05" db="EMBL/GenBank/DDBJ databases">
        <authorList>
            <person name="Pan Q."/>
            <person name="Jouanno E."/>
            <person name="Zahm M."/>
            <person name="Klopp C."/>
            <person name="Cabau C."/>
            <person name="Louis A."/>
            <person name="Berthelot C."/>
            <person name="Parey E."/>
            <person name="Roest Crollius H."/>
            <person name="Montfort J."/>
            <person name="Robinson-Rechavi M."/>
            <person name="Bouchez O."/>
            <person name="Lampietro C."/>
            <person name="Lopez Roques C."/>
            <person name="Donnadieu C."/>
            <person name="Postlethwait J."/>
            <person name="Bobe J."/>
            <person name="Dillon D."/>
            <person name="Chandos A."/>
            <person name="von Hippel F."/>
            <person name="Guiguen Y."/>
        </authorList>
    </citation>
    <scope>NUCLEOTIDE SEQUENCE</scope>
    <source>
        <strain evidence="1">YG-Jan2019</strain>
    </source>
</reference>
<evidence type="ECO:0000313" key="2">
    <source>
        <dbReference type="Proteomes" id="UP001157502"/>
    </source>
</evidence>
<accession>A0ACC2FK10</accession>
<sequence>MWTRNFLILCSLAVLLVQADSTVNNDLTAQAKATDKESASDEAPTGSLNAISSYQPKDLSSTSTEVGQDAPKPNGVTGPGLTANSVEEQDGKTL</sequence>
<organism evidence="1 2">
    <name type="scientific">Dallia pectoralis</name>
    <name type="common">Alaska blackfish</name>
    <dbReference type="NCBI Taxonomy" id="75939"/>
    <lineage>
        <taxon>Eukaryota</taxon>
        <taxon>Metazoa</taxon>
        <taxon>Chordata</taxon>
        <taxon>Craniata</taxon>
        <taxon>Vertebrata</taxon>
        <taxon>Euteleostomi</taxon>
        <taxon>Actinopterygii</taxon>
        <taxon>Neopterygii</taxon>
        <taxon>Teleostei</taxon>
        <taxon>Protacanthopterygii</taxon>
        <taxon>Esociformes</taxon>
        <taxon>Umbridae</taxon>
        <taxon>Dallia</taxon>
    </lineage>
</organism>
<name>A0ACC2FK10_DALPE</name>
<dbReference type="Proteomes" id="UP001157502">
    <property type="component" value="Chromosome 26"/>
</dbReference>
<evidence type="ECO:0000313" key="1">
    <source>
        <dbReference type="EMBL" id="KAJ7991716.1"/>
    </source>
</evidence>
<gene>
    <name evidence="1" type="ORF">DPEC_G00286760</name>
</gene>
<keyword evidence="2" id="KW-1185">Reference proteome</keyword>
<comment type="caution">
    <text evidence="1">The sequence shown here is derived from an EMBL/GenBank/DDBJ whole genome shotgun (WGS) entry which is preliminary data.</text>
</comment>
<proteinExistence type="predicted"/>
<protein>
    <submittedName>
        <fullName evidence="1">Uncharacterized protein</fullName>
    </submittedName>
</protein>
<dbReference type="EMBL" id="CM055753">
    <property type="protein sequence ID" value="KAJ7991716.1"/>
    <property type="molecule type" value="Genomic_DNA"/>
</dbReference>